<name>A0ABZ2UA02_9FLAO</name>
<keyword evidence="1" id="KW-0732">Signal</keyword>
<dbReference type="EMBL" id="CP150845">
    <property type="protein sequence ID" value="WYZ18258.1"/>
    <property type="molecule type" value="Genomic_DNA"/>
</dbReference>
<evidence type="ECO:0000313" key="2">
    <source>
        <dbReference type="EMBL" id="WYZ18258.1"/>
    </source>
</evidence>
<feature type="chain" id="PRO_5047353673" description="GOLD domain-containing protein" evidence="1">
    <location>
        <begin position="24"/>
        <end position="137"/>
    </location>
</feature>
<evidence type="ECO:0000256" key="1">
    <source>
        <dbReference type="SAM" id="SignalP"/>
    </source>
</evidence>
<gene>
    <name evidence="2" type="ORF">AABD74_13930</name>
</gene>
<dbReference type="Proteomes" id="UP001623852">
    <property type="component" value="Chromosome"/>
</dbReference>
<dbReference type="PROSITE" id="PS51257">
    <property type="entry name" value="PROKAR_LIPOPROTEIN"/>
    <property type="match status" value="1"/>
</dbReference>
<dbReference type="RefSeq" id="WP_232682082.1">
    <property type="nucleotide sequence ID" value="NZ_CP150845.1"/>
</dbReference>
<organism evidence="2 3">
    <name type="scientific">Flavobacterium soyae</name>
    <dbReference type="NCBI Taxonomy" id="2903098"/>
    <lineage>
        <taxon>Bacteria</taxon>
        <taxon>Pseudomonadati</taxon>
        <taxon>Bacteroidota</taxon>
        <taxon>Flavobacteriia</taxon>
        <taxon>Flavobacteriales</taxon>
        <taxon>Flavobacteriaceae</taxon>
        <taxon>Flavobacterium</taxon>
    </lineage>
</organism>
<proteinExistence type="predicted"/>
<evidence type="ECO:0008006" key="4">
    <source>
        <dbReference type="Google" id="ProtNLM"/>
    </source>
</evidence>
<protein>
    <recommendedName>
        <fullName evidence="4">GOLD domain-containing protein</fullName>
    </recommendedName>
</protein>
<sequence>MKNFKLQSIALMLLFITALTSCSSDNDSPTEDVVYKSAYATEVSGPLTGKVGQELSYAITFQVENGCGEFNKLVDVEFNKVPGYQVEVKYPKATCNRPDPENRVTIYKITTSKAGTYYLRLAKSETEYIVTEVVITD</sequence>
<feature type="signal peptide" evidence="1">
    <location>
        <begin position="1"/>
        <end position="23"/>
    </location>
</feature>
<reference evidence="2 3" key="1">
    <citation type="submission" date="2024-03" db="EMBL/GenBank/DDBJ databases">
        <title>Flavobacterium soyae.</title>
        <authorList>
            <person name="Zheng W."/>
        </authorList>
    </citation>
    <scope>NUCLEOTIDE SEQUENCE [LARGE SCALE GENOMIC DNA]</scope>
    <source>
        <strain evidence="2 3">55</strain>
    </source>
</reference>
<evidence type="ECO:0000313" key="3">
    <source>
        <dbReference type="Proteomes" id="UP001623852"/>
    </source>
</evidence>
<keyword evidence="3" id="KW-1185">Reference proteome</keyword>
<accession>A0ABZ2UA02</accession>